<proteinExistence type="predicted"/>
<keyword evidence="3" id="KW-1185">Reference proteome</keyword>
<feature type="coiled-coil region" evidence="1">
    <location>
        <begin position="187"/>
        <end position="214"/>
    </location>
</feature>
<protein>
    <submittedName>
        <fullName evidence="2">Uncharacterized protein</fullName>
    </submittedName>
</protein>
<dbReference type="RefSeq" id="WP_159751632.1">
    <property type="nucleotide sequence ID" value="NZ_WUQX01000001.1"/>
</dbReference>
<dbReference type="EMBL" id="WUQX01000001">
    <property type="protein sequence ID" value="MXP76502.1"/>
    <property type="molecule type" value="Genomic_DNA"/>
</dbReference>
<dbReference type="AlphaFoldDB" id="A0A7X3MHT8"/>
<dbReference type="Proteomes" id="UP000460412">
    <property type="component" value="Unassembled WGS sequence"/>
</dbReference>
<comment type="caution">
    <text evidence="2">The sequence shown here is derived from an EMBL/GenBank/DDBJ whole genome shotgun (WGS) entry which is preliminary data.</text>
</comment>
<reference evidence="2 3" key="1">
    <citation type="submission" date="2019-12" db="EMBL/GenBank/DDBJ databases">
        <title>Sporaefaciens musculi gen. nov., sp. nov., a novel bacterium isolated from the caecum of an obese mouse.</title>
        <authorList>
            <person name="Rasmussen T.S."/>
            <person name="Streidl T."/>
            <person name="Hitch T.C.A."/>
            <person name="Wortmann E."/>
            <person name="Deptula P."/>
            <person name="Hansen M."/>
            <person name="Nielsen D.S."/>
            <person name="Clavel T."/>
            <person name="Vogensen F.K."/>
        </authorList>
    </citation>
    <scope>NUCLEOTIDE SEQUENCE [LARGE SCALE GENOMIC DNA]</scope>
    <source>
        <strain evidence="2 3">WCA-9-b2</strain>
    </source>
</reference>
<accession>A0A7X3MHT8</accession>
<evidence type="ECO:0000313" key="2">
    <source>
        <dbReference type="EMBL" id="MXP76502.1"/>
    </source>
</evidence>
<sequence>MSEVKLTNTPYDDVFRTLLNDCSSLIIPVINEVFHERYSGKEEVVFSANEHFMNRQGGNEDERITDSNFKIVGTVTKKYHLECQSNIDSSMLVRLFEYDTQIALDEGEIKENVLTVTFPHSAVLYLRCNESTPDKMKIKMVTPGGEVTYDIPLMKSQQYTLDEIFEKRLLLLIPFYIFSHEKRFEEYENDETKLKLLQEEYELIKNRLEELMNQGEISEYMKCTISDMSNKVLEHIAVKYDSVKKGVQSVMGGKVLEYEAKAIRNEGLEEGMEKGMEKGINALVSTLKDMNVPIQTILEKVQEKFNLSLETAKKYI</sequence>
<organism evidence="2 3">
    <name type="scientific">Sporofaciens musculi</name>
    <dbReference type="NCBI Taxonomy" id="2681861"/>
    <lineage>
        <taxon>Bacteria</taxon>
        <taxon>Bacillati</taxon>
        <taxon>Bacillota</taxon>
        <taxon>Clostridia</taxon>
        <taxon>Lachnospirales</taxon>
        <taxon>Lachnospiraceae</taxon>
        <taxon>Sporofaciens</taxon>
    </lineage>
</organism>
<keyword evidence="1" id="KW-0175">Coiled coil</keyword>
<name>A0A7X3MHT8_9FIRM</name>
<evidence type="ECO:0000313" key="3">
    <source>
        <dbReference type="Proteomes" id="UP000460412"/>
    </source>
</evidence>
<evidence type="ECO:0000256" key="1">
    <source>
        <dbReference type="SAM" id="Coils"/>
    </source>
</evidence>
<gene>
    <name evidence="2" type="ORF">GN277_14190</name>
</gene>